<dbReference type="Proteomes" id="UP000248631">
    <property type="component" value="Unassembled WGS sequence"/>
</dbReference>
<dbReference type="InterPro" id="IPR014966">
    <property type="entry name" value="FRG-dom"/>
</dbReference>
<evidence type="ECO:0000313" key="3">
    <source>
        <dbReference type="Proteomes" id="UP000248631"/>
    </source>
</evidence>
<sequence length="440" mass="50269">MYNFLVTSQVGAWDAGTYSFEKSRFLEYTNDDVAAAFKILTPTHIESLKKYPCLFAYEGKIHEMRIGTLTDIAESSGKIDLKFEFVPAEPITFAEIERAITSLDIRRWELNRTHWAIKNVDLYSVFSQAGISIRPLFGRSSITPDSGSVFQGGQLPTLAAPDFSANSVGQFITHVLGLTRGIEDAEVFYRGHSDRRKYKLVPSLFRQDRSGNYLYLHREDLLFRELLVSNFVDFGTDEYTLDKLVRMQHYSLPTRLLDITSNPLIALYFACKSKDTIEGEVILFVIKRNNIKYFDSDTVSCLANLARLPQAEKEQIEWSGDSAKFNRQQPIRRLLHFIKGEKPYFEDRIISDHLRSVVCVKGKRTNSRISSQVGAFLLYGAEAVLDEEGNENIAVRRVAVTNKVEILKELDLLNINESTVFPYIENSAKYIADKYQIRNS</sequence>
<reference evidence="2 3" key="1">
    <citation type="submission" date="2014-12" db="EMBL/GenBank/DDBJ databases">
        <title>Complete genome sequence of Herbaspirillum rubrisubalbicans Os38.</title>
        <authorList>
            <person name="Chen M."/>
            <person name="An Q."/>
        </authorList>
    </citation>
    <scope>NUCLEOTIDE SEQUENCE [LARGE SCALE GENOMIC DNA]</scope>
    <source>
        <strain evidence="2 3">Os38</strain>
    </source>
</reference>
<dbReference type="SMART" id="SM00901">
    <property type="entry name" value="FRG"/>
    <property type="match status" value="1"/>
</dbReference>
<organism evidence="2 3">
    <name type="scientific">Herbaspirillum rubrisubalbicans</name>
    <dbReference type="NCBI Taxonomy" id="80842"/>
    <lineage>
        <taxon>Bacteria</taxon>
        <taxon>Pseudomonadati</taxon>
        <taxon>Pseudomonadota</taxon>
        <taxon>Betaproteobacteria</taxon>
        <taxon>Burkholderiales</taxon>
        <taxon>Oxalobacteraceae</taxon>
        <taxon>Herbaspirillum</taxon>
    </lineage>
</organism>
<dbReference type="EMBL" id="JUGD01000037">
    <property type="protein sequence ID" value="RAM61476.1"/>
    <property type="molecule type" value="Genomic_DNA"/>
</dbReference>
<dbReference type="RefSeq" id="WP_112070011.1">
    <property type="nucleotide sequence ID" value="NZ_JUGD01000037.1"/>
</dbReference>
<proteinExistence type="predicted"/>
<accession>A0ABX9BUP0</accession>
<keyword evidence="3" id="KW-1185">Reference proteome</keyword>
<evidence type="ECO:0000259" key="1">
    <source>
        <dbReference type="SMART" id="SM00901"/>
    </source>
</evidence>
<name>A0ABX9BUP0_9BURK</name>
<dbReference type="Pfam" id="PF08867">
    <property type="entry name" value="FRG"/>
    <property type="match status" value="1"/>
</dbReference>
<comment type="caution">
    <text evidence="2">The sequence shown here is derived from an EMBL/GenBank/DDBJ whole genome shotgun (WGS) entry which is preliminary data.</text>
</comment>
<gene>
    <name evidence="2" type="ORF">RB24_24980</name>
</gene>
<feature type="domain" description="FRG" evidence="1">
    <location>
        <begin position="183"/>
        <end position="283"/>
    </location>
</feature>
<protein>
    <submittedName>
        <fullName evidence="2">FRG domain-containing protein</fullName>
    </submittedName>
</protein>
<evidence type="ECO:0000313" key="2">
    <source>
        <dbReference type="EMBL" id="RAM61476.1"/>
    </source>
</evidence>